<dbReference type="InterPro" id="IPR050103">
    <property type="entry name" value="Class-III_PLP-dep_AT"/>
</dbReference>
<dbReference type="NCBIfam" id="NF004426">
    <property type="entry name" value="PRK05769.1"/>
    <property type="match status" value="1"/>
</dbReference>
<dbReference type="RefSeq" id="WP_011277887.1">
    <property type="nucleotide sequence ID" value="NZ_BHWZ01000002.1"/>
</dbReference>
<keyword evidence="3" id="KW-0028">Amino-acid biosynthesis</keyword>
<accession>A0A0U3HA02</accession>
<evidence type="ECO:0000256" key="1">
    <source>
        <dbReference type="ARBA" id="ARBA00001933"/>
    </source>
</evidence>
<comment type="similarity">
    <text evidence="2 6">Belongs to the class-III pyridoxal-phosphate-dependent aminotransferase family.</text>
</comment>
<dbReference type="OMA" id="RSAWDLC"/>
<reference evidence="7 8" key="1">
    <citation type="submission" date="2015-12" db="EMBL/GenBank/DDBJ databases">
        <title>A stable core within a dynamic pangenome in Sulfolobus acidocaldarius.</title>
        <authorList>
            <person name="Anderson R."/>
            <person name="Kouris A."/>
            <person name="Seward C."/>
            <person name="Campbell K."/>
            <person name="Whitaker R."/>
        </authorList>
    </citation>
    <scope>NUCLEOTIDE SEQUENCE [LARGE SCALE GENOMIC DNA]</scope>
    <source>
        <strain evidence="7 8">NG05B_CO5_07</strain>
    </source>
</reference>
<keyword evidence="4 6" id="KW-0663">Pyridoxal phosphate</keyword>
<dbReference type="GO" id="GO:0009085">
    <property type="term" value="P:lysine biosynthetic process"/>
    <property type="evidence" value="ECO:0007669"/>
    <property type="project" value="UniProtKB-KW"/>
</dbReference>
<dbReference type="GO" id="GO:0030170">
    <property type="term" value="F:pyridoxal phosphate binding"/>
    <property type="evidence" value="ECO:0007669"/>
    <property type="project" value="InterPro"/>
</dbReference>
<evidence type="ECO:0000256" key="6">
    <source>
        <dbReference type="RuleBase" id="RU003560"/>
    </source>
</evidence>
<evidence type="ECO:0000256" key="5">
    <source>
        <dbReference type="ARBA" id="ARBA00023154"/>
    </source>
</evidence>
<dbReference type="InterPro" id="IPR049704">
    <property type="entry name" value="Aminotrans_3_PPA_site"/>
</dbReference>
<dbReference type="STRING" id="1435377.SUSAZ_04760"/>
<evidence type="ECO:0000313" key="8">
    <source>
        <dbReference type="Proteomes" id="UP000060043"/>
    </source>
</evidence>
<dbReference type="Pfam" id="PF00202">
    <property type="entry name" value="Aminotran_3"/>
    <property type="match status" value="1"/>
</dbReference>
<evidence type="ECO:0000256" key="4">
    <source>
        <dbReference type="ARBA" id="ARBA00022898"/>
    </source>
</evidence>
<protein>
    <submittedName>
        <fullName evidence="7">4-aminobutyrate aminotransferase</fullName>
    </submittedName>
</protein>
<dbReference type="Gene3D" id="3.40.640.10">
    <property type="entry name" value="Type I PLP-dependent aspartate aminotransferase-like (Major domain)"/>
    <property type="match status" value="1"/>
</dbReference>
<gene>
    <name evidence="7" type="ORF">ATZ20_04355</name>
</gene>
<keyword evidence="7" id="KW-0032">Aminotransferase</keyword>
<dbReference type="PIRSF" id="PIRSF000521">
    <property type="entry name" value="Transaminase_4ab_Lys_Orn"/>
    <property type="match status" value="1"/>
</dbReference>
<dbReference type="CDD" id="cd00610">
    <property type="entry name" value="OAT_like"/>
    <property type="match status" value="1"/>
</dbReference>
<dbReference type="GeneID" id="14551537"/>
<dbReference type="PANTHER" id="PTHR11986:SF58">
    <property type="entry name" value="LEUCINE_METHIONINE RACEMASE"/>
    <property type="match status" value="1"/>
</dbReference>
<dbReference type="InterPro" id="IPR015422">
    <property type="entry name" value="PyrdxlP-dep_Trfase_small"/>
</dbReference>
<dbReference type="SUPFAM" id="SSF53383">
    <property type="entry name" value="PLP-dependent transferases"/>
    <property type="match status" value="1"/>
</dbReference>
<evidence type="ECO:0000256" key="3">
    <source>
        <dbReference type="ARBA" id="ARBA00022605"/>
    </source>
</evidence>
<evidence type="ECO:0000313" key="7">
    <source>
        <dbReference type="EMBL" id="ALU31447.1"/>
    </source>
</evidence>
<dbReference type="AlphaFoldDB" id="A0A0U3HA02"/>
<dbReference type="OrthoDB" id="6534at2157"/>
<dbReference type="GO" id="GO:0008483">
    <property type="term" value="F:transaminase activity"/>
    <property type="evidence" value="ECO:0007669"/>
    <property type="project" value="UniProtKB-KW"/>
</dbReference>
<dbReference type="Proteomes" id="UP000060043">
    <property type="component" value="Chromosome"/>
</dbReference>
<dbReference type="FunFam" id="3.40.640.10:FF:000004">
    <property type="entry name" value="Acetylornithine aminotransferase"/>
    <property type="match status" value="1"/>
</dbReference>
<organism evidence="7 8">
    <name type="scientific">Sulfolobus acidocaldarius</name>
    <dbReference type="NCBI Taxonomy" id="2285"/>
    <lineage>
        <taxon>Archaea</taxon>
        <taxon>Thermoproteota</taxon>
        <taxon>Thermoprotei</taxon>
        <taxon>Sulfolobales</taxon>
        <taxon>Sulfolobaceae</taxon>
        <taxon>Sulfolobus</taxon>
    </lineage>
</organism>
<name>A0A0U3HA02_9CREN</name>
<dbReference type="PaxDb" id="1435377-SUSAZ_04760"/>
<keyword evidence="5" id="KW-0457">Lysine biosynthesis</keyword>
<comment type="cofactor">
    <cofactor evidence="1">
        <name>pyridoxal 5'-phosphate</name>
        <dbReference type="ChEBI" id="CHEBI:597326"/>
    </cofactor>
</comment>
<dbReference type="Gene3D" id="3.90.1150.10">
    <property type="entry name" value="Aspartate Aminotransferase, domain 1"/>
    <property type="match status" value="1"/>
</dbReference>
<proteinExistence type="inferred from homology"/>
<evidence type="ECO:0000256" key="2">
    <source>
        <dbReference type="ARBA" id="ARBA00008954"/>
    </source>
</evidence>
<dbReference type="GO" id="GO:0042802">
    <property type="term" value="F:identical protein binding"/>
    <property type="evidence" value="ECO:0007669"/>
    <property type="project" value="TreeGrafter"/>
</dbReference>
<dbReference type="InterPro" id="IPR005814">
    <property type="entry name" value="Aminotrans_3"/>
</dbReference>
<dbReference type="PANTHER" id="PTHR11986">
    <property type="entry name" value="AMINOTRANSFERASE CLASS III"/>
    <property type="match status" value="1"/>
</dbReference>
<keyword evidence="7" id="KW-0808">Transferase</keyword>
<sequence length="429" mass="47610">MEKIRWVIEESEKYLANTTRDPESQPLVIDRGEGVWVYDIEGNKYLDFTSGIGVNNLGWPSHPDVIKVAQIQMTRLAHAAANDFYNIPQMELAKRLVQLSPGNFSKKVFFSNSGTESVEASIKLVKGTGRKYLIAFLGSFHGRTLGSLALTASKPVQRYSAGPFSIGVFHVPYPNPFRNPWKINGYEKPDELINAVIEYIDFWLFQHVVDPEEVAGIIFEPIQGEGGYVVPPHNFFAELRKLAQKYNIPLIDDEVQMGLGRTGKMFAIEHFNIEPDIITLAKALGGGLVPVGATIFRSDLDFKKKGIHSNTFGGNALSMSIGLKVVELIKELMPHVNEIGKIFGEELCQMKVDDCRGLGLAWGIEFVKSDKTPDPKVRDRVVTEAFKEGLIVISAGKSSIRIIPPLVISEEEAKIGLSKLKTAINRVRG</sequence>
<dbReference type="InterPro" id="IPR015424">
    <property type="entry name" value="PyrdxlP-dep_Trfase"/>
</dbReference>
<dbReference type="InterPro" id="IPR015421">
    <property type="entry name" value="PyrdxlP-dep_Trfase_major"/>
</dbReference>
<dbReference type="EMBL" id="CP013695">
    <property type="protein sequence ID" value="ALU31447.1"/>
    <property type="molecule type" value="Genomic_DNA"/>
</dbReference>
<dbReference type="PROSITE" id="PS00600">
    <property type="entry name" value="AA_TRANSFER_CLASS_3"/>
    <property type="match status" value="1"/>
</dbReference>